<dbReference type="AlphaFoldDB" id="A0A2S9DNY1"/>
<dbReference type="Proteomes" id="UP000239458">
    <property type="component" value="Unassembled WGS sequence"/>
</dbReference>
<reference evidence="1 2" key="1">
    <citation type="submission" date="2017-09" db="EMBL/GenBank/DDBJ databases">
        <title>Genomic, metabolic, and phenotypic characteristics of bacterial isolates from the natural microbiome of the model nematode Caenorhabditis elegans.</title>
        <authorList>
            <person name="Zimmermann J."/>
            <person name="Obeng N."/>
            <person name="Yang W."/>
            <person name="Obeng O."/>
            <person name="Kissoyan K."/>
            <person name="Pees B."/>
            <person name="Dirksen P."/>
            <person name="Hoppner M."/>
            <person name="Franke A."/>
            <person name="Rosenstiel P."/>
            <person name="Leippe M."/>
            <person name="Dierking K."/>
            <person name="Kaleta C."/>
            <person name="Schulenburg H."/>
        </authorList>
    </citation>
    <scope>NUCLEOTIDE SEQUENCE [LARGE SCALE GENOMIC DNA]</scope>
    <source>
        <strain evidence="1 2">MYb184</strain>
    </source>
</reference>
<name>A0A2S9DNY1_PSECE</name>
<organism evidence="1 2">
    <name type="scientific">Pseudomonas cedrina</name>
    <dbReference type="NCBI Taxonomy" id="651740"/>
    <lineage>
        <taxon>Bacteria</taxon>
        <taxon>Pseudomonadati</taxon>
        <taxon>Pseudomonadota</taxon>
        <taxon>Gammaproteobacteria</taxon>
        <taxon>Pseudomonadales</taxon>
        <taxon>Pseudomonadaceae</taxon>
        <taxon>Pseudomonas</taxon>
    </lineage>
</organism>
<dbReference type="EMBL" id="PCQE01000023">
    <property type="protein sequence ID" value="PRC02941.1"/>
    <property type="molecule type" value="Genomic_DNA"/>
</dbReference>
<evidence type="ECO:0000313" key="1">
    <source>
        <dbReference type="EMBL" id="PRC02941.1"/>
    </source>
</evidence>
<dbReference type="RefSeq" id="WP_105226431.1">
    <property type="nucleotide sequence ID" value="NZ_PCQE01000023.1"/>
</dbReference>
<evidence type="ECO:0000313" key="2">
    <source>
        <dbReference type="Proteomes" id="UP000239458"/>
    </source>
</evidence>
<gene>
    <name evidence="1" type="ORF">CQ006_15250</name>
</gene>
<proteinExistence type="predicted"/>
<accession>A0A2S9DNY1</accession>
<protein>
    <submittedName>
        <fullName evidence="1">Uncharacterized protein</fullName>
    </submittedName>
</protein>
<sequence>MFKINNYSDEQLAFVITCLFHESINMTEFQEWCVKICESESAPSFIYDLMTFDGALFKIFRTIGYTPHWEHTKNDEYALYGIAVLRGIQPYDMPITPTEALNKLEISPEIKKLFTEVFDFIKL</sequence>
<comment type="caution">
    <text evidence="1">The sequence shown here is derived from an EMBL/GenBank/DDBJ whole genome shotgun (WGS) entry which is preliminary data.</text>
</comment>